<keyword evidence="1" id="KW-0812">Transmembrane</keyword>
<proteinExistence type="predicted"/>
<dbReference type="EMBL" id="JARKHS020017332">
    <property type="protein sequence ID" value="KAK8773103.1"/>
    <property type="molecule type" value="Genomic_DNA"/>
</dbReference>
<evidence type="ECO:0000256" key="1">
    <source>
        <dbReference type="SAM" id="Phobius"/>
    </source>
</evidence>
<protein>
    <recommendedName>
        <fullName evidence="4">Metastriate insulin growth factor binding protein</fullName>
    </recommendedName>
</protein>
<dbReference type="Gene3D" id="4.10.40.20">
    <property type="match status" value="1"/>
</dbReference>
<comment type="caution">
    <text evidence="2">The sequence shown here is derived from an EMBL/GenBank/DDBJ whole genome shotgun (WGS) entry which is preliminary data.</text>
</comment>
<reference evidence="2 3" key="1">
    <citation type="journal article" date="2023" name="Arcadia Sci">
        <title>De novo assembly of a long-read Amblyomma americanum tick genome.</title>
        <authorList>
            <person name="Chou S."/>
            <person name="Poskanzer K.E."/>
            <person name="Rollins M."/>
            <person name="Thuy-Boun P.S."/>
        </authorList>
    </citation>
    <scope>NUCLEOTIDE SEQUENCE [LARGE SCALE GENOMIC DNA]</scope>
    <source>
        <strain evidence="2">F_SG_1</strain>
        <tissue evidence="2">Salivary glands</tissue>
    </source>
</reference>
<evidence type="ECO:0000313" key="2">
    <source>
        <dbReference type="EMBL" id="KAK8773103.1"/>
    </source>
</evidence>
<sequence>MYTNYNLSSCLSAQKRSTRFVSLGGRIPSCLPPLDAHFQRCKMKAALVSLLFIAVVVFSASATLLPDCSRVTCNPDTCPDVNCACGSHKVFCGCCDMCDKCPEEQCNTYFHERCSSGYECVLDDPNTHFETGGVAHCKPKPATEEAHTS</sequence>
<keyword evidence="1" id="KW-1133">Transmembrane helix</keyword>
<dbReference type="AlphaFoldDB" id="A0AAQ4EEY4"/>
<dbReference type="InterPro" id="IPR009030">
    <property type="entry name" value="Growth_fac_rcpt_cys_sf"/>
</dbReference>
<name>A0AAQ4EEY4_AMBAM</name>
<feature type="transmembrane region" description="Helical" evidence="1">
    <location>
        <begin position="45"/>
        <end position="65"/>
    </location>
</feature>
<evidence type="ECO:0008006" key="4">
    <source>
        <dbReference type="Google" id="ProtNLM"/>
    </source>
</evidence>
<gene>
    <name evidence="2" type="ORF">V5799_012348</name>
</gene>
<evidence type="ECO:0000313" key="3">
    <source>
        <dbReference type="Proteomes" id="UP001321473"/>
    </source>
</evidence>
<organism evidence="2 3">
    <name type="scientific">Amblyomma americanum</name>
    <name type="common">Lone star tick</name>
    <dbReference type="NCBI Taxonomy" id="6943"/>
    <lineage>
        <taxon>Eukaryota</taxon>
        <taxon>Metazoa</taxon>
        <taxon>Ecdysozoa</taxon>
        <taxon>Arthropoda</taxon>
        <taxon>Chelicerata</taxon>
        <taxon>Arachnida</taxon>
        <taxon>Acari</taxon>
        <taxon>Parasitiformes</taxon>
        <taxon>Ixodida</taxon>
        <taxon>Ixodoidea</taxon>
        <taxon>Ixodidae</taxon>
        <taxon>Amblyomminae</taxon>
        <taxon>Amblyomma</taxon>
    </lineage>
</organism>
<keyword evidence="3" id="KW-1185">Reference proteome</keyword>
<dbReference type="Proteomes" id="UP001321473">
    <property type="component" value="Unassembled WGS sequence"/>
</dbReference>
<keyword evidence="1" id="KW-0472">Membrane</keyword>
<dbReference type="SUPFAM" id="SSF57184">
    <property type="entry name" value="Growth factor receptor domain"/>
    <property type="match status" value="1"/>
</dbReference>
<accession>A0AAQ4EEY4</accession>